<dbReference type="EMBL" id="PNBA02000012">
    <property type="protein sequence ID" value="KAG6405070.1"/>
    <property type="molecule type" value="Genomic_DNA"/>
</dbReference>
<reference evidence="2" key="2">
    <citation type="submission" date="2020-08" db="EMBL/GenBank/DDBJ databases">
        <title>Plant Genome Project.</title>
        <authorList>
            <person name="Zhang R.-G."/>
        </authorList>
    </citation>
    <scope>NUCLEOTIDE SEQUENCE</scope>
    <source>
        <strain evidence="2">Huo1</strain>
        <tissue evidence="2">Leaf</tissue>
    </source>
</reference>
<proteinExistence type="predicted"/>
<dbReference type="PANTHER" id="PTHR46136">
    <property type="entry name" value="TRANSCRIPTION FACTOR GTE8"/>
    <property type="match status" value="1"/>
</dbReference>
<evidence type="ECO:0000256" key="1">
    <source>
        <dbReference type="SAM" id="MobiDB-lite"/>
    </source>
</evidence>
<evidence type="ECO:0000313" key="2">
    <source>
        <dbReference type="EMBL" id="KAG6405070.1"/>
    </source>
</evidence>
<keyword evidence="3" id="KW-1185">Reference proteome</keyword>
<dbReference type="Proteomes" id="UP000298416">
    <property type="component" value="Unassembled WGS sequence"/>
</dbReference>
<sequence length="159" mass="17664">MAGCTSLRKTADKGVNRCQEAAIDARTCGVVPNEDKSPCSTSATTPASTSEGIQMSPKKALRIATLKSRFADTIFKATHTLYEKTRIGEQLKATEMASRERERKVARMAMVKVKKTVEIDTSPILLKEMSILFGCYSNPKALEKVGFYLKQNYVEEYEV</sequence>
<dbReference type="InterPro" id="IPR052442">
    <property type="entry name" value="Env_Response_Regulator"/>
</dbReference>
<gene>
    <name evidence="2" type="ORF">SASPL_132652</name>
</gene>
<dbReference type="AlphaFoldDB" id="A0A8X8X1I5"/>
<feature type="compositionally biased region" description="Low complexity" evidence="1">
    <location>
        <begin position="38"/>
        <end position="50"/>
    </location>
</feature>
<reference evidence="2" key="1">
    <citation type="submission" date="2018-01" db="EMBL/GenBank/DDBJ databases">
        <authorList>
            <person name="Mao J.F."/>
        </authorList>
    </citation>
    <scope>NUCLEOTIDE SEQUENCE</scope>
    <source>
        <strain evidence="2">Huo1</strain>
        <tissue evidence="2">Leaf</tissue>
    </source>
</reference>
<dbReference type="PANTHER" id="PTHR46136:SF19">
    <property type="entry name" value="TRANSCRIPTION FACTOR GTE12"/>
    <property type="match status" value="1"/>
</dbReference>
<organism evidence="2">
    <name type="scientific">Salvia splendens</name>
    <name type="common">Scarlet sage</name>
    <dbReference type="NCBI Taxonomy" id="180675"/>
    <lineage>
        <taxon>Eukaryota</taxon>
        <taxon>Viridiplantae</taxon>
        <taxon>Streptophyta</taxon>
        <taxon>Embryophyta</taxon>
        <taxon>Tracheophyta</taxon>
        <taxon>Spermatophyta</taxon>
        <taxon>Magnoliopsida</taxon>
        <taxon>eudicotyledons</taxon>
        <taxon>Gunneridae</taxon>
        <taxon>Pentapetalae</taxon>
        <taxon>asterids</taxon>
        <taxon>lamiids</taxon>
        <taxon>Lamiales</taxon>
        <taxon>Lamiaceae</taxon>
        <taxon>Nepetoideae</taxon>
        <taxon>Mentheae</taxon>
        <taxon>Salviinae</taxon>
        <taxon>Salvia</taxon>
        <taxon>Salvia subgen. Calosphace</taxon>
        <taxon>core Calosphace</taxon>
    </lineage>
</organism>
<name>A0A8X8X1I5_SALSN</name>
<comment type="caution">
    <text evidence="2">The sequence shown here is derived from an EMBL/GenBank/DDBJ whole genome shotgun (WGS) entry which is preliminary data.</text>
</comment>
<protein>
    <submittedName>
        <fullName evidence="2">Uncharacterized protein</fullName>
    </submittedName>
</protein>
<feature type="region of interest" description="Disordered" evidence="1">
    <location>
        <begin position="34"/>
        <end position="54"/>
    </location>
</feature>
<accession>A0A8X8X1I5</accession>
<evidence type="ECO:0000313" key="3">
    <source>
        <dbReference type="Proteomes" id="UP000298416"/>
    </source>
</evidence>